<evidence type="ECO:0000313" key="5">
    <source>
        <dbReference type="Proteomes" id="UP000189004"/>
    </source>
</evidence>
<keyword evidence="5" id="KW-1185">Reference proteome</keyword>
<dbReference type="AlphaFoldDB" id="A0A1V3BZA9"/>
<dbReference type="OrthoDB" id="3296350at2"/>
<evidence type="ECO:0000259" key="2">
    <source>
        <dbReference type="Pfam" id="PF05360"/>
    </source>
</evidence>
<evidence type="ECO:0000313" key="6">
    <source>
        <dbReference type="Proteomes" id="UP000584931"/>
    </source>
</evidence>
<feature type="domain" description="YiaAB two helix" evidence="2">
    <location>
        <begin position="14"/>
        <end position="66"/>
    </location>
</feature>
<keyword evidence="1" id="KW-0472">Membrane</keyword>
<dbReference type="Pfam" id="PF05360">
    <property type="entry name" value="YiaAB"/>
    <property type="match status" value="1"/>
</dbReference>
<name>A0A1V3BZA9_9ACTN</name>
<feature type="transmembrane region" description="Helical" evidence="1">
    <location>
        <begin position="41"/>
        <end position="61"/>
    </location>
</feature>
<evidence type="ECO:0000313" key="3">
    <source>
        <dbReference type="EMBL" id="NYH55193.1"/>
    </source>
</evidence>
<organism evidence="4 5">
    <name type="scientific">Nocardiopsis sinuspersici</name>
    <dbReference type="NCBI Taxonomy" id="501010"/>
    <lineage>
        <taxon>Bacteria</taxon>
        <taxon>Bacillati</taxon>
        <taxon>Actinomycetota</taxon>
        <taxon>Actinomycetes</taxon>
        <taxon>Streptosporangiales</taxon>
        <taxon>Nocardiopsidaceae</taxon>
        <taxon>Nocardiopsis</taxon>
    </lineage>
</organism>
<proteinExistence type="predicted"/>
<reference evidence="3 6" key="3">
    <citation type="submission" date="2020-07" db="EMBL/GenBank/DDBJ databases">
        <title>Sequencing the genomes of 1000 actinobacteria strains.</title>
        <authorList>
            <person name="Klenk H.-P."/>
        </authorList>
    </citation>
    <scope>NUCLEOTIDE SEQUENCE [LARGE SCALE GENOMIC DNA]</scope>
    <source>
        <strain evidence="3 6">DSM 45278</strain>
    </source>
</reference>
<accession>A0A1V3BZA9</accession>
<dbReference type="EMBL" id="JACCHL010000001">
    <property type="protein sequence ID" value="NYH55193.1"/>
    <property type="molecule type" value="Genomic_DNA"/>
</dbReference>
<reference evidence="5" key="1">
    <citation type="submission" date="2016-08" db="EMBL/GenBank/DDBJ databases">
        <authorList>
            <person name="Tokovenko B."/>
            <person name="Kalinowski J."/>
        </authorList>
    </citation>
    <scope>NUCLEOTIDE SEQUENCE [LARGE SCALE GENOMIC DNA]</scope>
    <source>
        <strain evidence="5">UTMC102</strain>
    </source>
</reference>
<protein>
    <recommendedName>
        <fullName evidence="2">YiaAB two helix domain-containing protein</fullName>
    </recommendedName>
</protein>
<dbReference type="STRING" id="501010.NOSIN_08795"/>
<comment type="caution">
    <text evidence="4">The sequence shown here is derived from an EMBL/GenBank/DDBJ whole genome shotgun (WGS) entry which is preliminary data.</text>
</comment>
<gene>
    <name evidence="3" type="ORF">HNR06_004782</name>
    <name evidence="4" type="ORF">NOSIN_08795</name>
</gene>
<evidence type="ECO:0000256" key="1">
    <source>
        <dbReference type="SAM" id="Phobius"/>
    </source>
</evidence>
<evidence type="ECO:0000313" key="4">
    <source>
        <dbReference type="EMBL" id="OOC53887.1"/>
    </source>
</evidence>
<dbReference type="InterPro" id="IPR008024">
    <property type="entry name" value="YiaAB"/>
</dbReference>
<reference evidence="4" key="2">
    <citation type="submission" date="2016-08" db="EMBL/GenBank/DDBJ databases">
        <authorList>
            <person name="Seilhamer J.J."/>
        </authorList>
    </citation>
    <scope>NUCLEOTIDE SEQUENCE [LARGE SCALE GENOMIC DNA]</scope>
    <source>
        <strain evidence="4">UTMC102</strain>
    </source>
</reference>
<dbReference type="RefSeq" id="WP_077690278.1">
    <property type="nucleotide sequence ID" value="NZ_JACCHL010000001.1"/>
</dbReference>
<keyword evidence="1" id="KW-0812">Transmembrane</keyword>
<sequence>MNTYAPQPRSTPQFFLQSALSFGVSAVGVGAGIIYLPVDLWIRAFLGLGLLYVITSTFTLAKCVRDRQEDVLAAEMAQNQQQIPLWYGNEQPVPRS</sequence>
<dbReference type="EMBL" id="MCOK01000001">
    <property type="protein sequence ID" value="OOC53887.1"/>
    <property type="molecule type" value="Genomic_DNA"/>
</dbReference>
<keyword evidence="1" id="KW-1133">Transmembrane helix</keyword>
<dbReference type="Proteomes" id="UP000584931">
    <property type="component" value="Unassembled WGS sequence"/>
</dbReference>
<accession>A0A7Y9XGC3</accession>
<feature type="transmembrane region" description="Helical" evidence="1">
    <location>
        <begin position="14"/>
        <end position="35"/>
    </location>
</feature>
<dbReference type="Proteomes" id="UP000189004">
    <property type="component" value="Unassembled WGS sequence"/>
</dbReference>